<reference evidence="2 3" key="2">
    <citation type="journal article" date="2021" name="Int. J. Syst. Evol. Microbiol.">
        <title>Isolation and Polyphasic Characterization of Desulfuromonas versatilis sp. Nov., an Electrogenic Bacteria Capable of Versatile Metabolism Isolated from a Graphene Oxide-Reducing Enrichment Culture.</title>
        <authorList>
            <person name="Xie L."/>
            <person name="Yoshida N."/>
            <person name="Ishii S."/>
            <person name="Meng L."/>
        </authorList>
    </citation>
    <scope>NUCLEOTIDE SEQUENCE [LARGE SCALE GENOMIC DNA]</scope>
    <source>
        <strain evidence="2 3">NIT-T3</strain>
    </source>
</reference>
<proteinExistence type="predicted"/>
<keyword evidence="3" id="KW-1185">Reference proteome</keyword>
<accession>A0ABM8HT90</accession>
<name>A0ABM8HT90_9BACT</name>
<dbReference type="Proteomes" id="UP001319827">
    <property type="component" value="Chromosome"/>
</dbReference>
<organism evidence="2 3">
    <name type="scientific">Desulfuromonas versatilis</name>
    <dbReference type="NCBI Taxonomy" id="2802975"/>
    <lineage>
        <taxon>Bacteria</taxon>
        <taxon>Pseudomonadati</taxon>
        <taxon>Thermodesulfobacteriota</taxon>
        <taxon>Desulfuromonadia</taxon>
        <taxon>Desulfuromonadales</taxon>
        <taxon>Desulfuromonadaceae</taxon>
        <taxon>Desulfuromonas</taxon>
    </lineage>
</organism>
<sequence length="243" mass="28126">MRYPKYFKPGQKILIRPLVHRDDDRQETLTLYFRDGDESFFDLEIPYRIREGEDYPFTPQMPCELLSESFGLGLRLTGRFHAQQGRDRIRVEVNPDLEIYQRRQYPRIDIAAGLRYTKGRGELRTFRGQWEKNLRLLEGEAEFSRLRPFPRCQVNLSCSGIRIPIRPPVEVADLCLLFLEIAEGAKPICALAEVVWVGDAADQDRRTAGMRFIDILASDQKRIERLVREHLSASAGSTPEAKS</sequence>
<dbReference type="RefSeq" id="WP_221251343.1">
    <property type="nucleotide sequence ID" value="NZ_AP024355.1"/>
</dbReference>
<dbReference type="EMBL" id="AP024355">
    <property type="protein sequence ID" value="BCR03908.1"/>
    <property type="molecule type" value="Genomic_DNA"/>
</dbReference>
<evidence type="ECO:0000259" key="1">
    <source>
        <dbReference type="Pfam" id="PF07238"/>
    </source>
</evidence>
<evidence type="ECO:0000313" key="3">
    <source>
        <dbReference type="Proteomes" id="UP001319827"/>
    </source>
</evidence>
<feature type="domain" description="PilZ" evidence="1">
    <location>
        <begin position="101"/>
        <end position="228"/>
    </location>
</feature>
<gene>
    <name evidence="2" type="ORF">DESUT3_09770</name>
</gene>
<reference evidence="2 3" key="1">
    <citation type="journal article" date="2016" name="C (Basel)">
        <title>Selective Growth of and Electricity Production by Marine Exoelectrogenic Bacteria in Self-Aggregated Hydrogel of Microbially Reduced Graphene Oxide.</title>
        <authorList>
            <person name="Yoshida N."/>
            <person name="Goto Y."/>
            <person name="Miyata Y."/>
        </authorList>
    </citation>
    <scope>NUCLEOTIDE SEQUENCE [LARGE SCALE GENOMIC DNA]</scope>
    <source>
        <strain evidence="2 3">NIT-T3</strain>
    </source>
</reference>
<dbReference type="InterPro" id="IPR009875">
    <property type="entry name" value="PilZ_domain"/>
</dbReference>
<protein>
    <recommendedName>
        <fullName evidence="1">PilZ domain-containing protein</fullName>
    </recommendedName>
</protein>
<dbReference type="Pfam" id="PF07238">
    <property type="entry name" value="PilZ"/>
    <property type="match status" value="1"/>
</dbReference>
<dbReference type="Gene3D" id="2.40.10.220">
    <property type="entry name" value="predicted glycosyltransferase like domains"/>
    <property type="match status" value="1"/>
</dbReference>
<evidence type="ECO:0000313" key="2">
    <source>
        <dbReference type="EMBL" id="BCR03908.1"/>
    </source>
</evidence>